<accession>B0CXC2</accession>
<dbReference type="Proteomes" id="UP000001194">
    <property type="component" value="Unassembled WGS sequence"/>
</dbReference>
<evidence type="ECO:0000256" key="1">
    <source>
        <dbReference type="SAM" id="MobiDB-lite"/>
    </source>
</evidence>
<reference evidence="2 3" key="1">
    <citation type="journal article" date="2008" name="Nature">
        <title>The genome of Laccaria bicolor provides insights into mycorrhizal symbiosis.</title>
        <authorList>
            <person name="Martin F."/>
            <person name="Aerts A."/>
            <person name="Ahren D."/>
            <person name="Brun A."/>
            <person name="Danchin E.G.J."/>
            <person name="Duchaussoy F."/>
            <person name="Gibon J."/>
            <person name="Kohler A."/>
            <person name="Lindquist E."/>
            <person name="Pereda V."/>
            <person name="Salamov A."/>
            <person name="Shapiro H.J."/>
            <person name="Wuyts J."/>
            <person name="Blaudez D."/>
            <person name="Buee M."/>
            <person name="Brokstein P."/>
            <person name="Canbaeck B."/>
            <person name="Cohen D."/>
            <person name="Courty P.E."/>
            <person name="Coutinho P.M."/>
            <person name="Delaruelle C."/>
            <person name="Detter J.C."/>
            <person name="Deveau A."/>
            <person name="DiFazio S."/>
            <person name="Duplessis S."/>
            <person name="Fraissinet-Tachet L."/>
            <person name="Lucic E."/>
            <person name="Frey-Klett P."/>
            <person name="Fourrey C."/>
            <person name="Feussner I."/>
            <person name="Gay G."/>
            <person name="Grimwood J."/>
            <person name="Hoegger P.J."/>
            <person name="Jain P."/>
            <person name="Kilaru S."/>
            <person name="Labbe J."/>
            <person name="Lin Y.C."/>
            <person name="Legue V."/>
            <person name="Le Tacon F."/>
            <person name="Marmeisse R."/>
            <person name="Melayah D."/>
            <person name="Montanini B."/>
            <person name="Muratet M."/>
            <person name="Nehls U."/>
            <person name="Niculita-Hirzel H."/>
            <person name="Oudot-Le Secq M.P."/>
            <person name="Peter M."/>
            <person name="Quesneville H."/>
            <person name="Rajashekar B."/>
            <person name="Reich M."/>
            <person name="Rouhier N."/>
            <person name="Schmutz J."/>
            <person name="Yin T."/>
            <person name="Chalot M."/>
            <person name="Henrissat B."/>
            <person name="Kuees U."/>
            <person name="Lucas S."/>
            <person name="Van de Peer Y."/>
            <person name="Podila G.K."/>
            <person name="Polle A."/>
            <person name="Pukkila P.J."/>
            <person name="Richardson P.M."/>
            <person name="Rouze P."/>
            <person name="Sanders I.R."/>
            <person name="Stajich J.E."/>
            <person name="Tunlid A."/>
            <person name="Tuskan G."/>
            <person name="Grigoriev I.V."/>
        </authorList>
    </citation>
    <scope>NUCLEOTIDE SEQUENCE [LARGE SCALE GENOMIC DNA]</scope>
    <source>
        <strain evidence="3">S238N-H82 / ATCC MYA-4686</strain>
    </source>
</reference>
<dbReference type="InParanoid" id="B0CXC2"/>
<dbReference type="HOGENOM" id="CLU_194728_0_0_1"/>
<dbReference type="RefSeq" id="XP_001875730.1">
    <property type="nucleotide sequence ID" value="XM_001875695.1"/>
</dbReference>
<dbReference type="GeneID" id="6071180"/>
<dbReference type="OrthoDB" id="3119929at2759"/>
<feature type="compositionally biased region" description="Basic residues" evidence="1">
    <location>
        <begin position="64"/>
        <end position="77"/>
    </location>
</feature>
<protein>
    <submittedName>
        <fullName evidence="2">Predicted protein</fullName>
    </submittedName>
</protein>
<gene>
    <name evidence="2" type="ORF">LACBIDRAFT_308846</name>
</gene>
<keyword evidence="3" id="KW-1185">Reference proteome</keyword>
<feature type="region of interest" description="Disordered" evidence="1">
    <location>
        <begin position="1"/>
        <end position="77"/>
    </location>
</feature>
<dbReference type="KEGG" id="lbc:LACBIDRAFT_308846"/>
<evidence type="ECO:0000313" key="2">
    <source>
        <dbReference type="EMBL" id="EDR13232.1"/>
    </source>
</evidence>
<proteinExistence type="predicted"/>
<sequence>MPFFQGASGITISGGEFNDIAGDFTKTDSSVKTTNTDSYNTTSETLTNSNNDNSQRLTVDPAKKVKPVKQGKKSGVR</sequence>
<dbReference type="AlphaFoldDB" id="B0CXC2"/>
<feature type="compositionally biased region" description="Low complexity" evidence="1">
    <location>
        <begin position="38"/>
        <end position="54"/>
    </location>
</feature>
<dbReference type="EMBL" id="DS547093">
    <property type="protein sequence ID" value="EDR13232.1"/>
    <property type="molecule type" value="Genomic_DNA"/>
</dbReference>
<feature type="compositionally biased region" description="Polar residues" evidence="1">
    <location>
        <begin position="27"/>
        <end position="37"/>
    </location>
</feature>
<name>B0CXC2_LACBS</name>
<organism evidence="3">
    <name type="scientific">Laccaria bicolor (strain S238N-H82 / ATCC MYA-4686)</name>
    <name type="common">Bicoloured deceiver</name>
    <name type="synonym">Laccaria laccata var. bicolor</name>
    <dbReference type="NCBI Taxonomy" id="486041"/>
    <lineage>
        <taxon>Eukaryota</taxon>
        <taxon>Fungi</taxon>
        <taxon>Dikarya</taxon>
        <taxon>Basidiomycota</taxon>
        <taxon>Agaricomycotina</taxon>
        <taxon>Agaricomycetes</taxon>
        <taxon>Agaricomycetidae</taxon>
        <taxon>Agaricales</taxon>
        <taxon>Agaricineae</taxon>
        <taxon>Hydnangiaceae</taxon>
        <taxon>Laccaria</taxon>
    </lineage>
</organism>
<evidence type="ECO:0000313" key="3">
    <source>
        <dbReference type="Proteomes" id="UP000001194"/>
    </source>
</evidence>